<dbReference type="EMBL" id="JARKIB010000018">
    <property type="protein sequence ID" value="KAJ7769443.1"/>
    <property type="molecule type" value="Genomic_DNA"/>
</dbReference>
<evidence type="ECO:0000259" key="2">
    <source>
        <dbReference type="PROSITE" id="PS50048"/>
    </source>
</evidence>
<dbReference type="Gene3D" id="4.10.240.10">
    <property type="entry name" value="Zn(2)-C6 fungal-type DNA-binding domain"/>
    <property type="match status" value="1"/>
</dbReference>
<reference evidence="3" key="1">
    <citation type="submission" date="2023-03" db="EMBL/GenBank/DDBJ databases">
        <title>Massive genome expansion in bonnet fungi (Mycena s.s.) driven by repeated elements and novel gene families across ecological guilds.</title>
        <authorList>
            <consortium name="Lawrence Berkeley National Laboratory"/>
            <person name="Harder C.B."/>
            <person name="Miyauchi S."/>
            <person name="Viragh M."/>
            <person name="Kuo A."/>
            <person name="Thoen E."/>
            <person name="Andreopoulos B."/>
            <person name="Lu D."/>
            <person name="Skrede I."/>
            <person name="Drula E."/>
            <person name="Henrissat B."/>
            <person name="Morin E."/>
            <person name="Kohler A."/>
            <person name="Barry K."/>
            <person name="LaButti K."/>
            <person name="Morin E."/>
            <person name="Salamov A."/>
            <person name="Lipzen A."/>
            <person name="Mereny Z."/>
            <person name="Hegedus B."/>
            <person name="Baldrian P."/>
            <person name="Stursova M."/>
            <person name="Weitz H."/>
            <person name="Taylor A."/>
            <person name="Grigoriev I.V."/>
            <person name="Nagy L.G."/>
            <person name="Martin F."/>
            <person name="Kauserud H."/>
        </authorList>
    </citation>
    <scope>NUCLEOTIDE SEQUENCE</scope>
    <source>
        <strain evidence="3">CBHHK182m</strain>
    </source>
</reference>
<gene>
    <name evidence="3" type="ORF">B0H16DRAFT_1881965</name>
</gene>
<dbReference type="PANTHER" id="PTHR37534">
    <property type="entry name" value="TRANSCRIPTIONAL ACTIVATOR PROTEIN UGA3"/>
    <property type="match status" value="1"/>
</dbReference>
<dbReference type="SMART" id="SM00066">
    <property type="entry name" value="GAL4"/>
    <property type="match status" value="1"/>
</dbReference>
<dbReference type="InterPro" id="IPR036864">
    <property type="entry name" value="Zn2-C6_fun-type_DNA-bd_sf"/>
</dbReference>
<dbReference type="GO" id="GO:0000981">
    <property type="term" value="F:DNA-binding transcription factor activity, RNA polymerase II-specific"/>
    <property type="evidence" value="ECO:0007669"/>
    <property type="project" value="InterPro"/>
</dbReference>
<sequence>MSSIRRTRVGLACSRCRTRKVKCVRDDQTSPAPCKRCEKRGFQCRYVGVGEESPQLLPAHAEPRIEEASPSSLVDAQTFLEAFNNYARYLGLVLPTQPPHTTSPLFSSPYLPNREEEFFARDDLFYGSSPRAYVTHTHNQVGTGYPYYRDPDRGFPMPPDRPSIYADGFNLPGSQWVV</sequence>
<dbReference type="PROSITE" id="PS00463">
    <property type="entry name" value="ZN2_CY6_FUNGAL_1"/>
    <property type="match status" value="1"/>
</dbReference>
<dbReference type="PANTHER" id="PTHR37534:SF15">
    <property type="entry name" value="ZN(II)2CYS6 TRANSCRIPTION FACTOR (EUROFUNG)"/>
    <property type="match status" value="1"/>
</dbReference>
<dbReference type="Pfam" id="PF00172">
    <property type="entry name" value="Zn_clus"/>
    <property type="match status" value="1"/>
</dbReference>
<accession>A0AAD7JQ52</accession>
<dbReference type="GO" id="GO:0045944">
    <property type="term" value="P:positive regulation of transcription by RNA polymerase II"/>
    <property type="evidence" value="ECO:0007669"/>
    <property type="project" value="TreeGrafter"/>
</dbReference>
<dbReference type="Proteomes" id="UP001215598">
    <property type="component" value="Unassembled WGS sequence"/>
</dbReference>
<evidence type="ECO:0000313" key="4">
    <source>
        <dbReference type="Proteomes" id="UP001215598"/>
    </source>
</evidence>
<dbReference type="GO" id="GO:0005634">
    <property type="term" value="C:nucleus"/>
    <property type="evidence" value="ECO:0007669"/>
    <property type="project" value="TreeGrafter"/>
</dbReference>
<dbReference type="GO" id="GO:0000976">
    <property type="term" value="F:transcription cis-regulatory region binding"/>
    <property type="evidence" value="ECO:0007669"/>
    <property type="project" value="TreeGrafter"/>
</dbReference>
<organism evidence="3 4">
    <name type="scientific">Mycena metata</name>
    <dbReference type="NCBI Taxonomy" id="1033252"/>
    <lineage>
        <taxon>Eukaryota</taxon>
        <taxon>Fungi</taxon>
        <taxon>Dikarya</taxon>
        <taxon>Basidiomycota</taxon>
        <taxon>Agaricomycotina</taxon>
        <taxon>Agaricomycetes</taxon>
        <taxon>Agaricomycetidae</taxon>
        <taxon>Agaricales</taxon>
        <taxon>Marasmiineae</taxon>
        <taxon>Mycenaceae</taxon>
        <taxon>Mycena</taxon>
    </lineage>
</organism>
<dbReference type="GO" id="GO:0008270">
    <property type="term" value="F:zinc ion binding"/>
    <property type="evidence" value="ECO:0007669"/>
    <property type="project" value="InterPro"/>
</dbReference>
<keyword evidence="1" id="KW-0539">Nucleus</keyword>
<keyword evidence="4" id="KW-1185">Reference proteome</keyword>
<evidence type="ECO:0000313" key="3">
    <source>
        <dbReference type="EMBL" id="KAJ7769443.1"/>
    </source>
</evidence>
<evidence type="ECO:0000256" key="1">
    <source>
        <dbReference type="ARBA" id="ARBA00023242"/>
    </source>
</evidence>
<comment type="caution">
    <text evidence="3">The sequence shown here is derived from an EMBL/GenBank/DDBJ whole genome shotgun (WGS) entry which is preliminary data.</text>
</comment>
<dbReference type="PROSITE" id="PS50048">
    <property type="entry name" value="ZN2_CY6_FUNGAL_2"/>
    <property type="match status" value="1"/>
</dbReference>
<dbReference type="SUPFAM" id="SSF57701">
    <property type="entry name" value="Zn2/Cys6 DNA-binding domain"/>
    <property type="match status" value="1"/>
</dbReference>
<dbReference type="InterPro" id="IPR001138">
    <property type="entry name" value="Zn2Cys6_DnaBD"/>
</dbReference>
<proteinExistence type="predicted"/>
<dbReference type="CDD" id="cd00067">
    <property type="entry name" value="GAL4"/>
    <property type="match status" value="1"/>
</dbReference>
<feature type="domain" description="Zn(2)-C6 fungal-type" evidence="2">
    <location>
        <begin position="12"/>
        <end position="46"/>
    </location>
</feature>
<dbReference type="AlphaFoldDB" id="A0AAD7JQ52"/>
<name>A0AAD7JQ52_9AGAR</name>
<protein>
    <recommendedName>
        <fullName evidence="2">Zn(2)-C6 fungal-type domain-containing protein</fullName>
    </recommendedName>
</protein>